<accession>A0ABS8JUN1</accession>
<evidence type="ECO:0000259" key="5">
    <source>
        <dbReference type="PROSITE" id="PS50977"/>
    </source>
</evidence>
<keyword evidence="3" id="KW-0175">Coiled coil</keyword>
<keyword evidence="7" id="KW-1185">Reference proteome</keyword>
<proteinExistence type="predicted"/>
<sequence>MQPIDKPDEALAAASPATPGAAPATTASTTARAPRPKPGERRVHILQTLAAMLEAPKSEKITTAALAARLGVSEAALYRHFASKAQMFEGLIEFIETTLFGLINQITAHESNGVLQARAIALMLLNFPAKNPGMTRVLTCEALVGEHERLTERVNQMLERVEASLKQCLRLAQTEATATAGADVAGSVQVGNGKVPAAPDAPAVAHHGPMSAPLPAGYDPALRASLLLSYVIGRWHRYVRSGFARPPAEHADAQLLLILQ</sequence>
<evidence type="ECO:0000313" key="7">
    <source>
        <dbReference type="Proteomes" id="UP001431019"/>
    </source>
</evidence>
<dbReference type="Proteomes" id="UP001431019">
    <property type="component" value="Unassembled WGS sequence"/>
</dbReference>
<dbReference type="NCBIfam" id="NF007015">
    <property type="entry name" value="PRK09480.1"/>
    <property type="match status" value="1"/>
</dbReference>
<dbReference type="PROSITE" id="PS50977">
    <property type="entry name" value="HTH_TETR_2"/>
    <property type="match status" value="1"/>
</dbReference>
<evidence type="ECO:0000256" key="2">
    <source>
        <dbReference type="PROSITE-ProRule" id="PRU00335"/>
    </source>
</evidence>
<dbReference type="EMBL" id="JAJITD010000005">
    <property type="protein sequence ID" value="MCC8393418.1"/>
    <property type="molecule type" value="Genomic_DNA"/>
</dbReference>
<dbReference type="RefSeq" id="WP_230509722.1">
    <property type="nucleotide sequence ID" value="NZ_JAJITD010000005.1"/>
</dbReference>
<evidence type="ECO:0000256" key="4">
    <source>
        <dbReference type="SAM" id="MobiDB-lite"/>
    </source>
</evidence>
<feature type="region of interest" description="Disordered" evidence="4">
    <location>
        <begin position="1"/>
        <end position="39"/>
    </location>
</feature>
<evidence type="ECO:0000256" key="3">
    <source>
        <dbReference type="SAM" id="Coils"/>
    </source>
</evidence>
<dbReference type="Pfam" id="PF22276">
    <property type="entry name" value="SlmA-like_C"/>
    <property type="match status" value="1"/>
</dbReference>
<reference evidence="6 7" key="1">
    <citation type="submission" date="2021-11" db="EMBL/GenBank/DDBJ databases">
        <authorList>
            <person name="Oh E.-T."/>
            <person name="Kim S.-B."/>
        </authorList>
    </citation>
    <scope>NUCLEOTIDE SEQUENCE [LARGE SCALE GENOMIC DNA]</scope>
    <source>
        <strain evidence="6 7">MMS20-SJTR3</strain>
    </source>
</reference>
<dbReference type="SUPFAM" id="SSF46689">
    <property type="entry name" value="Homeodomain-like"/>
    <property type="match status" value="1"/>
</dbReference>
<comment type="caution">
    <text evidence="6">The sequence shown here is derived from an EMBL/GenBank/DDBJ whole genome shotgun (WGS) entry which is preliminary data.</text>
</comment>
<feature type="coiled-coil region" evidence="3">
    <location>
        <begin position="140"/>
        <end position="167"/>
    </location>
</feature>
<evidence type="ECO:0000313" key="6">
    <source>
        <dbReference type="EMBL" id="MCC8393418.1"/>
    </source>
</evidence>
<dbReference type="InterPro" id="IPR009057">
    <property type="entry name" value="Homeodomain-like_sf"/>
</dbReference>
<feature type="compositionally biased region" description="Low complexity" evidence="4">
    <location>
        <begin position="12"/>
        <end position="33"/>
    </location>
</feature>
<organism evidence="6 7">
    <name type="scientific">Paraburkholderia sejongensis</name>
    <dbReference type="NCBI Taxonomy" id="2886946"/>
    <lineage>
        <taxon>Bacteria</taxon>
        <taxon>Pseudomonadati</taxon>
        <taxon>Pseudomonadota</taxon>
        <taxon>Betaproteobacteria</taxon>
        <taxon>Burkholderiales</taxon>
        <taxon>Burkholderiaceae</taxon>
        <taxon>Paraburkholderia</taxon>
    </lineage>
</organism>
<dbReference type="InterPro" id="IPR001647">
    <property type="entry name" value="HTH_TetR"/>
</dbReference>
<feature type="DNA-binding region" description="H-T-H motif" evidence="2">
    <location>
        <begin position="62"/>
        <end position="81"/>
    </location>
</feature>
<feature type="domain" description="HTH tetR-type" evidence="5">
    <location>
        <begin position="39"/>
        <end position="99"/>
    </location>
</feature>
<name>A0ABS8JUN1_9BURK</name>
<evidence type="ECO:0000256" key="1">
    <source>
        <dbReference type="ARBA" id="ARBA00023125"/>
    </source>
</evidence>
<dbReference type="Pfam" id="PF00440">
    <property type="entry name" value="TetR_N"/>
    <property type="match status" value="1"/>
</dbReference>
<keyword evidence="1 2" id="KW-0238">DNA-binding</keyword>
<dbReference type="InterPro" id="IPR054580">
    <property type="entry name" value="SlmA-like_C"/>
</dbReference>
<gene>
    <name evidence="6" type="primary">slmA</name>
    <name evidence="6" type="ORF">LJ656_12530</name>
</gene>
<protein>
    <submittedName>
        <fullName evidence="6">Nucleoid occlusion factor SlmA</fullName>
    </submittedName>
</protein>
<dbReference type="Gene3D" id="1.10.357.10">
    <property type="entry name" value="Tetracycline Repressor, domain 2"/>
    <property type="match status" value="2"/>
</dbReference>